<comment type="caution">
    <text evidence="1">The sequence shown here is derived from an EMBL/GenBank/DDBJ whole genome shotgun (WGS) entry which is preliminary data.</text>
</comment>
<dbReference type="Proteomes" id="UP001151760">
    <property type="component" value="Unassembled WGS sequence"/>
</dbReference>
<accession>A0ABQ5BB51</accession>
<reference evidence="1" key="1">
    <citation type="journal article" date="2022" name="Int. J. Mol. Sci.">
        <title>Draft Genome of Tanacetum Coccineum: Genomic Comparison of Closely Related Tanacetum-Family Plants.</title>
        <authorList>
            <person name="Yamashiro T."/>
            <person name="Shiraishi A."/>
            <person name="Nakayama K."/>
            <person name="Satake H."/>
        </authorList>
    </citation>
    <scope>NUCLEOTIDE SEQUENCE</scope>
</reference>
<evidence type="ECO:0000313" key="2">
    <source>
        <dbReference type="Proteomes" id="UP001151760"/>
    </source>
</evidence>
<sequence length="185" mass="21423">MIVYFDGYTSEQRDFALQVNRLIGEMNEACGDRIAFVWELRSVAGETVPTKTHVFLEEMIDKEGSTEWQLRDLEKEAKERVHEIKFFVGKLMQMSEMAEFMKETQGKDIPNLMKLQILGREFELRAREKDLFIEKLKAWLDGSVPNVDGYIELLFSFFICGWLFHELCGMSCVVVAGDTEDVPGF</sequence>
<organism evidence="1 2">
    <name type="scientific">Tanacetum coccineum</name>
    <dbReference type="NCBI Taxonomy" id="301880"/>
    <lineage>
        <taxon>Eukaryota</taxon>
        <taxon>Viridiplantae</taxon>
        <taxon>Streptophyta</taxon>
        <taxon>Embryophyta</taxon>
        <taxon>Tracheophyta</taxon>
        <taxon>Spermatophyta</taxon>
        <taxon>Magnoliopsida</taxon>
        <taxon>eudicotyledons</taxon>
        <taxon>Gunneridae</taxon>
        <taxon>Pentapetalae</taxon>
        <taxon>asterids</taxon>
        <taxon>campanulids</taxon>
        <taxon>Asterales</taxon>
        <taxon>Asteraceae</taxon>
        <taxon>Asteroideae</taxon>
        <taxon>Anthemideae</taxon>
        <taxon>Anthemidinae</taxon>
        <taxon>Tanacetum</taxon>
    </lineage>
</organism>
<evidence type="ECO:0000313" key="1">
    <source>
        <dbReference type="EMBL" id="GJT10634.1"/>
    </source>
</evidence>
<proteinExistence type="predicted"/>
<gene>
    <name evidence="1" type="ORF">Tco_0857676</name>
</gene>
<keyword evidence="2" id="KW-1185">Reference proteome</keyword>
<name>A0ABQ5BB51_9ASTR</name>
<dbReference type="EMBL" id="BQNB010013002">
    <property type="protein sequence ID" value="GJT10634.1"/>
    <property type="molecule type" value="Genomic_DNA"/>
</dbReference>
<reference evidence="1" key="2">
    <citation type="submission" date="2022-01" db="EMBL/GenBank/DDBJ databases">
        <authorList>
            <person name="Yamashiro T."/>
            <person name="Shiraishi A."/>
            <person name="Satake H."/>
            <person name="Nakayama K."/>
        </authorList>
    </citation>
    <scope>NUCLEOTIDE SEQUENCE</scope>
</reference>
<protein>
    <submittedName>
        <fullName evidence="1">Uncharacterized protein</fullName>
    </submittedName>
</protein>